<proteinExistence type="predicted"/>
<protein>
    <submittedName>
        <fullName evidence="1">Uncharacterized protein</fullName>
    </submittedName>
</protein>
<organism evidence="1 2">
    <name type="scientific">Paramecium octaurelia</name>
    <dbReference type="NCBI Taxonomy" id="43137"/>
    <lineage>
        <taxon>Eukaryota</taxon>
        <taxon>Sar</taxon>
        <taxon>Alveolata</taxon>
        <taxon>Ciliophora</taxon>
        <taxon>Intramacronucleata</taxon>
        <taxon>Oligohymenophorea</taxon>
        <taxon>Peniculida</taxon>
        <taxon>Parameciidae</taxon>
        <taxon>Paramecium</taxon>
    </lineage>
</organism>
<dbReference type="AlphaFoldDB" id="A0A8S1TET8"/>
<dbReference type="EMBL" id="CAJJDP010000023">
    <property type="protein sequence ID" value="CAD8150327.1"/>
    <property type="molecule type" value="Genomic_DNA"/>
</dbReference>
<sequence length="57" mass="6561">MSTIKNCKIIYVFDKGQIIEQGNYGHLVSLKGHFYKLEQGLLNQNQEEPITSHQVLN</sequence>
<comment type="caution">
    <text evidence="1">The sequence shown here is derived from an EMBL/GenBank/DDBJ whole genome shotgun (WGS) entry which is preliminary data.</text>
</comment>
<evidence type="ECO:0000313" key="2">
    <source>
        <dbReference type="Proteomes" id="UP000683925"/>
    </source>
</evidence>
<evidence type="ECO:0000313" key="1">
    <source>
        <dbReference type="EMBL" id="CAD8150327.1"/>
    </source>
</evidence>
<reference evidence="1" key="1">
    <citation type="submission" date="2021-01" db="EMBL/GenBank/DDBJ databases">
        <authorList>
            <consortium name="Genoscope - CEA"/>
            <person name="William W."/>
        </authorList>
    </citation>
    <scope>NUCLEOTIDE SEQUENCE</scope>
</reference>
<name>A0A8S1TET8_PAROT</name>
<dbReference type="OrthoDB" id="294152at2759"/>
<gene>
    <name evidence="1" type="ORF">POCTA_138.1.T0230277</name>
</gene>
<dbReference type="Proteomes" id="UP000683925">
    <property type="component" value="Unassembled WGS sequence"/>
</dbReference>
<accession>A0A8S1TET8</accession>
<keyword evidence="2" id="KW-1185">Reference proteome</keyword>